<dbReference type="PANTHER" id="PTHR43401">
    <property type="entry name" value="L-THREONINE 3-DEHYDROGENASE"/>
    <property type="match status" value="1"/>
</dbReference>
<dbReference type="PANTHER" id="PTHR43401:SF3">
    <property type="entry name" value="L-GALACTONATE-5-DEHYDROGENASE"/>
    <property type="match status" value="1"/>
</dbReference>
<protein>
    <submittedName>
        <fullName evidence="4">Alcohol dehydrogenase</fullName>
    </submittedName>
</protein>
<name>A0A512RES6_9BACT</name>
<evidence type="ECO:0000313" key="5">
    <source>
        <dbReference type="Proteomes" id="UP000321436"/>
    </source>
</evidence>
<keyword evidence="5" id="KW-1185">Reference proteome</keyword>
<dbReference type="Gene3D" id="3.90.180.10">
    <property type="entry name" value="Medium-chain alcohol dehydrogenases, catalytic domain"/>
    <property type="match status" value="1"/>
</dbReference>
<gene>
    <name evidence="4" type="ORF">CCY01nite_04650</name>
</gene>
<proteinExistence type="predicted"/>
<evidence type="ECO:0000259" key="3">
    <source>
        <dbReference type="Pfam" id="PF08240"/>
    </source>
</evidence>
<dbReference type="SUPFAM" id="SSF50129">
    <property type="entry name" value="GroES-like"/>
    <property type="match status" value="1"/>
</dbReference>
<feature type="domain" description="Alcohol dehydrogenase-like C-terminal" evidence="2">
    <location>
        <begin position="169"/>
        <end position="285"/>
    </location>
</feature>
<sequence>MKALICISPGHMAYRDVAAPVMEKGRAILRIRRTGICGTDIHAYGGNQPYFAYPRILGHELSGDLVDADGAEGFVPGEAVTFIPYYHCGHCNACRQGKTNCCVEMKVCGVHVDGGMVEYLSVPSASLVKNEGLDHDELALVEPLAIGAHGIRRAGIRPGESVLIFGAGPIGLGLAAFAKIAGGDVTVADVNRERLAFCRQETDVQTLHPDALGSMAADVVIDATGNLAAMNNALRYLAHGGRYVLVGLQKEALSISHPELHKREGAVMSSRNATREDFEQVVEAIRLKKINPVAFITHRVSFDELGSLMADFPRQAIKVMVDH</sequence>
<dbReference type="Proteomes" id="UP000321436">
    <property type="component" value="Unassembled WGS sequence"/>
</dbReference>
<feature type="domain" description="Alcohol dehydrogenase-like N-terminal" evidence="3">
    <location>
        <begin position="24"/>
        <end position="129"/>
    </location>
</feature>
<dbReference type="Pfam" id="PF00107">
    <property type="entry name" value="ADH_zinc_N"/>
    <property type="match status" value="1"/>
</dbReference>
<dbReference type="InterPro" id="IPR036291">
    <property type="entry name" value="NAD(P)-bd_dom_sf"/>
</dbReference>
<organism evidence="4 5">
    <name type="scientific">Chitinophaga cymbidii</name>
    <dbReference type="NCBI Taxonomy" id="1096750"/>
    <lineage>
        <taxon>Bacteria</taxon>
        <taxon>Pseudomonadati</taxon>
        <taxon>Bacteroidota</taxon>
        <taxon>Chitinophagia</taxon>
        <taxon>Chitinophagales</taxon>
        <taxon>Chitinophagaceae</taxon>
        <taxon>Chitinophaga</taxon>
    </lineage>
</organism>
<dbReference type="Gene3D" id="3.40.50.720">
    <property type="entry name" value="NAD(P)-binding Rossmann-like Domain"/>
    <property type="match status" value="1"/>
</dbReference>
<evidence type="ECO:0000256" key="1">
    <source>
        <dbReference type="ARBA" id="ARBA00023002"/>
    </source>
</evidence>
<dbReference type="InterPro" id="IPR013154">
    <property type="entry name" value="ADH-like_N"/>
</dbReference>
<dbReference type="SUPFAM" id="SSF51735">
    <property type="entry name" value="NAD(P)-binding Rossmann-fold domains"/>
    <property type="match status" value="1"/>
</dbReference>
<dbReference type="RefSeq" id="WP_146857692.1">
    <property type="nucleotide sequence ID" value="NZ_BKAU01000001.1"/>
</dbReference>
<keyword evidence="1" id="KW-0560">Oxidoreductase</keyword>
<dbReference type="EMBL" id="BKAU01000001">
    <property type="protein sequence ID" value="GEP94205.1"/>
    <property type="molecule type" value="Genomic_DNA"/>
</dbReference>
<dbReference type="OrthoDB" id="9787435at2"/>
<dbReference type="Pfam" id="PF08240">
    <property type="entry name" value="ADH_N"/>
    <property type="match status" value="1"/>
</dbReference>
<evidence type="ECO:0000313" key="4">
    <source>
        <dbReference type="EMBL" id="GEP94205.1"/>
    </source>
</evidence>
<evidence type="ECO:0000259" key="2">
    <source>
        <dbReference type="Pfam" id="PF00107"/>
    </source>
</evidence>
<dbReference type="InterPro" id="IPR013149">
    <property type="entry name" value="ADH-like_C"/>
</dbReference>
<comment type="caution">
    <text evidence="4">The sequence shown here is derived from an EMBL/GenBank/DDBJ whole genome shotgun (WGS) entry which is preliminary data.</text>
</comment>
<reference evidence="4 5" key="1">
    <citation type="submission" date="2019-07" db="EMBL/GenBank/DDBJ databases">
        <title>Whole genome shotgun sequence of Chitinophaga cymbidii NBRC 109752.</title>
        <authorList>
            <person name="Hosoyama A."/>
            <person name="Uohara A."/>
            <person name="Ohji S."/>
            <person name="Ichikawa N."/>
        </authorList>
    </citation>
    <scope>NUCLEOTIDE SEQUENCE [LARGE SCALE GENOMIC DNA]</scope>
    <source>
        <strain evidence="4 5">NBRC 109752</strain>
    </source>
</reference>
<dbReference type="AlphaFoldDB" id="A0A512RES6"/>
<dbReference type="CDD" id="cd08261">
    <property type="entry name" value="Zn_ADH7"/>
    <property type="match status" value="1"/>
</dbReference>
<dbReference type="GO" id="GO:0016491">
    <property type="term" value="F:oxidoreductase activity"/>
    <property type="evidence" value="ECO:0007669"/>
    <property type="project" value="UniProtKB-KW"/>
</dbReference>
<accession>A0A512RES6</accession>
<dbReference type="InterPro" id="IPR011032">
    <property type="entry name" value="GroES-like_sf"/>
</dbReference>
<dbReference type="InterPro" id="IPR050129">
    <property type="entry name" value="Zn_alcohol_dh"/>
</dbReference>